<reference evidence="3 4" key="1">
    <citation type="submission" date="2019-03" db="EMBL/GenBank/DDBJ databases">
        <title>Genomic Encyclopedia of Type Strains, Phase IV (KMG-IV): sequencing the most valuable type-strain genomes for metagenomic binning, comparative biology and taxonomic classification.</title>
        <authorList>
            <person name="Goeker M."/>
        </authorList>
    </citation>
    <scope>NUCLEOTIDE SEQUENCE [LARGE SCALE GENOMIC DNA]</scope>
    <source>
        <strain evidence="3 4">DSM 103792</strain>
    </source>
</reference>
<name>A0A4R6URT9_9GAMM</name>
<proteinExistence type="predicted"/>
<feature type="transmembrane region" description="Helical" evidence="1">
    <location>
        <begin position="319"/>
        <end position="337"/>
    </location>
</feature>
<dbReference type="InterPro" id="IPR002559">
    <property type="entry name" value="Transposase_11"/>
</dbReference>
<dbReference type="PROSITE" id="PS51257">
    <property type="entry name" value="PROKAR_LIPOPROTEIN"/>
    <property type="match status" value="1"/>
</dbReference>
<feature type="domain" description="Transposase IS4-like" evidence="2">
    <location>
        <begin position="124"/>
        <end position="327"/>
    </location>
</feature>
<dbReference type="InterPro" id="IPR012337">
    <property type="entry name" value="RNaseH-like_sf"/>
</dbReference>
<dbReference type="PANTHER" id="PTHR35404:SF8">
    <property type="entry name" value="TRANSPOSASE OF TN10"/>
    <property type="match status" value="1"/>
</dbReference>
<evidence type="ECO:0000313" key="3">
    <source>
        <dbReference type="EMBL" id="TDQ49732.1"/>
    </source>
</evidence>
<dbReference type="GO" id="GO:0003677">
    <property type="term" value="F:DNA binding"/>
    <property type="evidence" value="ECO:0007669"/>
    <property type="project" value="InterPro"/>
</dbReference>
<dbReference type="AlphaFoldDB" id="A0A4R6URT9"/>
<keyword evidence="4" id="KW-1185">Reference proteome</keyword>
<dbReference type="PANTHER" id="PTHR35404">
    <property type="entry name" value="TRANSPOSASE OF TN10"/>
    <property type="match status" value="1"/>
</dbReference>
<dbReference type="InterPro" id="IPR047658">
    <property type="entry name" value="IS4-like_transpos"/>
</dbReference>
<accession>A0A4R6URT9</accession>
<dbReference type="GO" id="GO:0004803">
    <property type="term" value="F:transposase activity"/>
    <property type="evidence" value="ECO:0007669"/>
    <property type="project" value="InterPro"/>
</dbReference>
<protein>
    <submittedName>
        <fullName evidence="3">DDE family transposase</fullName>
    </submittedName>
</protein>
<keyword evidence="1" id="KW-0472">Membrane</keyword>
<keyword evidence="1" id="KW-0812">Transmembrane</keyword>
<dbReference type="Proteomes" id="UP000295375">
    <property type="component" value="Unassembled WGS sequence"/>
</dbReference>
<organism evidence="3 4">
    <name type="scientific">Permianibacter aggregans</name>
    <dbReference type="NCBI Taxonomy" id="1510150"/>
    <lineage>
        <taxon>Bacteria</taxon>
        <taxon>Pseudomonadati</taxon>
        <taxon>Pseudomonadota</taxon>
        <taxon>Gammaproteobacteria</taxon>
        <taxon>Pseudomonadales</taxon>
        <taxon>Pseudomonadaceae</taxon>
        <taxon>Permianibacter</taxon>
    </lineage>
</organism>
<dbReference type="Pfam" id="PF01609">
    <property type="entry name" value="DDE_Tnp_1"/>
    <property type="match status" value="1"/>
</dbReference>
<evidence type="ECO:0000313" key="4">
    <source>
        <dbReference type="Proteomes" id="UP000295375"/>
    </source>
</evidence>
<dbReference type="NCBIfam" id="NF033591">
    <property type="entry name" value="transpos_IS4_2"/>
    <property type="match status" value="1"/>
</dbReference>
<dbReference type="Gene3D" id="3.90.350.10">
    <property type="entry name" value="Transposase Inhibitor Protein From Tn5, Chain A, domain 1"/>
    <property type="match status" value="1"/>
</dbReference>
<dbReference type="SUPFAM" id="SSF53098">
    <property type="entry name" value="Ribonuclease H-like"/>
    <property type="match status" value="1"/>
</dbReference>
<sequence>MFVRKMVNDWLSDWLPRMHSARRAILSAVVATSCLYRVVGIAALGRRLANGGSVKHAIKTVDRLMDNRHLHSERTPLYAWLAHFLPGTQTRPLLLLDWSQVHPGREQYVLRVAALKKGRALAIYEEVYRRGRMDKAKTMKTVLANLAQILPAGSVPILVMDAGFRNPWFKAIEKHGWHWVARIRGQVCYQKRLDKDWQACQALHETATAIARRIGDVRLAKTHPHRCTLHLYKSKSTDSKRHRHRAVSRDANVLKAKRRAKEPWVLASSDSLSDLSSQEIVAIYKQRMKIEESFRDTKSHLGWRFEEMRSYLRHKIENLLIVAAVALFTLTVIGRYAESQQMQKDYQANTETKRRVLSVLKLGWNVVRNRFTFRLALMRQALQDMTKVEYA</sequence>
<keyword evidence="1" id="KW-1133">Transmembrane helix</keyword>
<dbReference type="EMBL" id="SNYM01000003">
    <property type="protein sequence ID" value="TDQ49732.1"/>
    <property type="molecule type" value="Genomic_DNA"/>
</dbReference>
<evidence type="ECO:0000259" key="2">
    <source>
        <dbReference type="Pfam" id="PF01609"/>
    </source>
</evidence>
<gene>
    <name evidence="3" type="ORF">EV696_103101</name>
</gene>
<evidence type="ECO:0000256" key="1">
    <source>
        <dbReference type="SAM" id="Phobius"/>
    </source>
</evidence>
<comment type="caution">
    <text evidence="3">The sequence shown here is derived from an EMBL/GenBank/DDBJ whole genome shotgun (WGS) entry which is preliminary data.</text>
</comment>
<dbReference type="GO" id="GO:0006313">
    <property type="term" value="P:DNA transposition"/>
    <property type="evidence" value="ECO:0007669"/>
    <property type="project" value="InterPro"/>
</dbReference>